<gene>
    <name evidence="1" type="ORF">CN1A_10</name>
</gene>
<dbReference type="KEGG" id="vg:18506530"/>
<keyword evidence="2" id="KW-1185">Reference proteome</keyword>
<sequence length="234" mass="25274">MTTQQPTRYYKAVRPDGTDFYSGKVNYLAGDTIKHPSPGDVGSSGAFGYLSISVSPTDCTGFTWPARLLEVEPIGESWTPHAGDLPNKRAAHEIRVLRELPAYELLGPQGAEFAALLERFTTLTADDCDKLAAARAAARSDAWGAARDAARDAAWGAARPAAWDAAWDAVLPAARAVARAAARPDAWDAAWAVVREVAWALFARDLLDTEQYDLLTGPWRRSIGPIHPDDADLS</sequence>
<organism evidence="1 2">
    <name type="scientific">Clavibacter phage CN1A</name>
    <dbReference type="NCBI Taxonomy" id="1406793"/>
    <lineage>
        <taxon>Viruses</taxon>
        <taxon>Duplodnaviria</taxon>
        <taxon>Heunggongvirae</taxon>
        <taxon>Uroviricota</taxon>
        <taxon>Caudoviricetes</taxon>
        <taxon>Cinunavirus</taxon>
        <taxon>Cinunavirus CN1A</taxon>
    </lineage>
</organism>
<reference evidence="1 2" key="1">
    <citation type="journal article" date="2013" name="Genome Announc.">
        <title>Complete Genome of Clavibacter michiganensis subsp. sepedonicusis Siphophage CN1A.</title>
        <authorList>
            <person name="Kongari R.R."/>
            <person name="Yao G.W."/>
            <person name="Chamakura K.R."/>
            <person name="Kuty Everett G.F."/>
        </authorList>
    </citation>
    <scope>NUCLEOTIDE SEQUENCE [LARGE SCALE GENOMIC DNA]</scope>
</reference>
<accession>U5PTB9</accession>
<protein>
    <submittedName>
        <fullName evidence="1">Uncharacterized protein</fullName>
    </submittedName>
</protein>
<dbReference type="Proteomes" id="UP000017651">
    <property type="component" value="Segment"/>
</dbReference>
<dbReference type="OrthoDB" id="11976at10239"/>
<name>U5PTB9_9CAUD</name>
<dbReference type="RefSeq" id="YP_009004222.1">
    <property type="nucleotide sequence ID" value="NC_023549.1"/>
</dbReference>
<proteinExistence type="predicted"/>
<evidence type="ECO:0000313" key="1">
    <source>
        <dbReference type="EMBL" id="AGY47119.1"/>
    </source>
</evidence>
<dbReference type="EMBL" id="KF669650">
    <property type="protein sequence ID" value="AGY47119.1"/>
    <property type="molecule type" value="Genomic_DNA"/>
</dbReference>
<evidence type="ECO:0000313" key="2">
    <source>
        <dbReference type="Proteomes" id="UP000017651"/>
    </source>
</evidence>
<dbReference type="GeneID" id="18506530"/>